<accession>C5WNE1</accession>
<organism evidence="6 7">
    <name type="scientific">Sorghum bicolor</name>
    <name type="common">Sorghum</name>
    <name type="synonym">Sorghum vulgare</name>
    <dbReference type="NCBI Taxonomy" id="4558"/>
    <lineage>
        <taxon>Eukaryota</taxon>
        <taxon>Viridiplantae</taxon>
        <taxon>Streptophyta</taxon>
        <taxon>Embryophyta</taxon>
        <taxon>Tracheophyta</taxon>
        <taxon>Spermatophyta</taxon>
        <taxon>Magnoliopsida</taxon>
        <taxon>Liliopsida</taxon>
        <taxon>Poales</taxon>
        <taxon>Poaceae</taxon>
        <taxon>PACMAD clade</taxon>
        <taxon>Panicoideae</taxon>
        <taxon>Andropogonodae</taxon>
        <taxon>Andropogoneae</taxon>
        <taxon>Sorghinae</taxon>
        <taxon>Sorghum</taxon>
    </lineage>
</organism>
<dbReference type="CDD" id="cd06464">
    <property type="entry name" value="ACD_sHsps-like"/>
    <property type="match status" value="1"/>
</dbReference>
<dbReference type="Gramene" id="EER91720">
    <property type="protein sequence ID" value="EER91720"/>
    <property type="gene ID" value="SORBI_3001G264400"/>
</dbReference>
<protein>
    <recommendedName>
        <fullName evidence="5">SHSP domain-containing protein</fullName>
    </recommendedName>
</protein>
<feature type="compositionally biased region" description="Pro residues" evidence="4">
    <location>
        <begin position="187"/>
        <end position="197"/>
    </location>
</feature>
<dbReference type="Gene3D" id="2.60.40.790">
    <property type="match status" value="1"/>
</dbReference>
<dbReference type="OMA" id="GERAVMM"/>
<dbReference type="KEGG" id="sbi:8066443"/>
<reference evidence="6 7" key="1">
    <citation type="journal article" date="2009" name="Nature">
        <title>The Sorghum bicolor genome and the diversification of grasses.</title>
        <authorList>
            <person name="Paterson A.H."/>
            <person name="Bowers J.E."/>
            <person name="Bruggmann R."/>
            <person name="Dubchak I."/>
            <person name="Grimwood J."/>
            <person name="Gundlach H."/>
            <person name="Haberer G."/>
            <person name="Hellsten U."/>
            <person name="Mitros T."/>
            <person name="Poliakov A."/>
            <person name="Schmutz J."/>
            <person name="Spannagl M."/>
            <person name="Tang H."/>
            <person name="Wang X."/>
            <person name="Wicker T."/>
            <person name="Bharti A.K."/>
            <person name="Chapman J."/>
            <person name="Feltus F.A."/>
            <person name="Gowik U."/>
            <person name="Grigoriev I.V."/>
            <person name="Lyons E."/>
            <person name="Maher C.A."/>
            <person name="Martis M."/>
            <person name="Narechania A."/>
            <person name="Otillar R.P."/>
            <person name="Penning B.W."/>
            <person name="Salamov A.A."/>
            <person name="Wang Y."/>
            <person name="Zhang L."/>
            <person name="Carpita N.C."/>
            <person name="Freeling M."/>
            <person name="Gingle A.R."/>
            <person name="Hash C.T."/>
            <person name="Keller B."/>
            <person name="Klein P."/>
            <person name="Kresovich S."/>
            <person name="McCann M.C."/>
            <person name="Ming R."/>
            <person name="Peterson D.G."/>
            <person name="Mehboob-ur-Rahman"/>
            <person name="Ware D."/>
            <person name="Westhoff P."/>
            <person name="Mayer K.F."/>
            <person name="Messing J."/>
            <person name="Rokhsar D.S."/>
        </authorList>
    </citation>
    <scope>NUCLEOTIDE SEQUENCE [LARGE SCALE GENOMIC DNA]</scope>
    <source>
        <strain evidence="7">cv. BTx623</strain>
    </source>
</reference>
<dbReference type="OrthoDB" id="1431247at2759"/>
<dbReference type="SUPFAM" id="SSF49764">
    <property type="entry name" value="HSP20-like chaperones"/>
    <property type="match status" value="1"/>
</dbReference>
<proteinExistence type="inferred from homology"/>
<evidence type="ECO:0000256" key="1">
    <source>
        <dbReference type="ARBA" id="ARBA00023016"/>
    </source>
</evidence>
<dbReference type="InParanoid" id="C5WNE1"/>
<dbReference type="FunCoup" id="C5WNE1">
    <property type="interactions" value="56"/>
</dbReference>
<feature type="region of interest" description="Disordered" evidence="4">
    <location>
        <begin position="172"/>
        <end position="235"/>
    </location>
</feature>
<dbReference type="HOGENOM" id="CLU_089801_0_0_1"/>
<dbReference type="InterPro" id="IPR002068">
    <property type="entry name" value="A-crystallin/Hsp20_dom"/>
</dbReference>
<feature type="domain" description="SHSP" evidence="5">
    <location>
        <begin position="77"/>
        <end position="188"/>
    </location>
</feature>
<reference evidence="7" key="2">
    <citation type="journal article" date="2018" name="Plant J.">
        <title>The Sorghum bicolor reference genome: improved assembly, gene annotations, a transcriptome atlas, and signatures of genome organization.</title>
        <authorList>
            <person name="McCormick R.F."/>
            <person name="Truong S.K."/>
            <person name="Sreedasyam A."/>
            <person name="Jenkins J."/>
            <person name="Shu S."/>
            <person name="Sims D."/>
            <person name="Kennedy M."/>
            <person name="Amirebrahimi M."/>
            <person name="Weers B.D."/>
            <person name="McKinley B."/>
            <person name="Mattison A."/>
            <person name="Morishige D.T."/>
            <person name="Grimwood J."/>
            <person name="Schmutz J."/>
            <person name="Mullet J.E."/>
        </authorList>
    </citation>
    <scope>NUCLEOTIDE SEQUENCE [LARGE SCALE GENOMIC DNA]</scope>
    <source>
        <strain evidence="7">cv. BTx623</strain>
    </source>
</reference>
<evidence type="ECO:0000313" key="6">
    <source>
        <dbReference type="EMBL" id="EER91720.1"/>
    </source>
</evidence>
<dbReference type="InterPro" id="IPR008978">
    <property type="entry name" value="HSP20-like_chaperone"/>
</dbReference>
<dbReference type="Proteomes" id="UP000000768">
    <property type="component" value="Chromosome 1"/>
</dbReference>
<dbReference type="InterPro" id="IPR044587">
    <property type="entry name" value="HSP21-like"/>
</dbReference>
<keyword evidence="1" id="KW-0346">Stress response</keyword>
<comment type="similarity">
    <text evidence="2 3">Belongs to the small heat shock protein (HSP20) family.</text>
</comment>
<dbReference type="EMBL" id="CM000760">
    <property type="protein sequence ID" value="EER91720.1"/>
    <property type="molecule type" value="Genomic_DNA"/>
</dbReference>
<evidence type="ECO:0000256" key="2">
    <source>
        <dbReference type="PROSITE-ProRule" id="PRU00285"/>
    </source>
</evidence>
<evidence type="ECO:0000256" key="4">
    <source>
        <dbReference type="SAM" id="MobiDB-lite"/>
    </source>
</evidence>
<evidence type="ECO:0000256" key="3">
    <source>
        <dbReference type="RuleBase" id="RU003616"/>
    </source>
</evidence>
<dbReference type="PANTHER" id="PTHR46733:SF7">
    <property type="entry name" value="HSP20_ALPHA CRYSTALLIN FAMILY PROTEIN, EXPRESSED"/>
    <property type="match status" value="1"/>
</dbReference>
<evidence type="ECO:0000313" key="7">
    <source>
        <dbReference type="Proteomes" id="UP000000768"/>
    </source>
</evidence>
<gene>
    <name evidence="6" type="ORF">SORBI_3001G264400</name>
</gene>
<sequence>MSTIMASYTTPVRPSPALRPQACSLLLARGSWKPSVALRPSATVKCRRRALTVTCALPEKERPPAFSIPPTAMLCPVPPPDGKERWDIKDEDDRVTLWLQVPGLSESDIEVTTSEDVLEIKRRVTATQQPAAPVDAHGVGAFHIRLLLTKEYDGQNVTADLKAGMLEVTVPKNTQRQGKRVVLGAPRPTPTPTPTPTPRGNEGSNRKGPPQPQPQERKPEQTPGPGRQNTNGSTF</sequence>
<dbReference type="GO" id="GO:0009408">
    <property type="term" value="P:response to heat"/>
    <property type="evidence" value="ECO:0007669"/>
    <property type="project" value="InterPro"/>
</dbReference>
<dbReference type="AlphaFoldDB" id="C5WNE1"/>
<name>C5WNE1_SORBI</name>
<dbReference type="eggNOG" id="ENOG502RRQ8">
    <property type="taxonomic scope" value="Eukaryota"/>
</dbReference>
<dbReference type="Pfam" id="PF00011">
    <property type="entry name" value="HSP20"/>
    <property type="match status" value="1"/>
</dbReference>
<keyword evidence="7" id="KW-1185">Reference proteome</keyword>
<dbReference type="PROSITE" id="PS01031">
    <property type="entry name" value="SHSP"/>
    <property type="match status" value="1"/>
</dbReference>
<evidence type="ECO:0000259" key="5">
    <source>
        <dbReference type="PROSITE" id="PS01031"/>
    </source>
</evidence>
<dbReference type="PANTHER" id="PTHR46733">
    <property type="entry name" value="26.5 KDA HEAT SHOCK PROTEIN, MITOCHONDRIAL"/>
    <property type="match status" value="1"/>
</dbReference>